<dbReference type="KEGG" id="cput:CONPUDRAFT_148229"/>
<organism evidence="1 2">
    <name type="scientific">Coniophora puteana (strain RWD-64-598)</name>
    <name type="common">Brown rot fungus</name>
    <dbReference type="NCBI Taxonomy" id="741705"/>
    <lineage>
        <taxon>Eukaryota</taxon>
        <taxon>Fungi</taxon>
        <taxon>Dikarya</taxon>
        <taxon>Basidiomycota</taxon>
        <taxon>Agaricomycotina</taxon>
        <taxon>Agaricomycetes</taxon>
        <taxon>Agaricomycetidae</taxon>
        <taxon>Boletales</taxon>
        <taxon>Coniophorineae</taxon>
        <taxon>Coniophoraceae</taxon>
        <taxon>Coniophora</taxon>
    </lineage>
</organism>
<evidence type="ECO:0008006" key="3">
    <source>
        <dbReference type="Google" id="ProtNLM"/>
    </source>
</evidence>
<keyword evidence="2" id="KW-1185">Reference proteome</keyword>
<sequence>MSLILPFQHLHFVTISTQRRVELDDDALMQMAEAWPNLSYLSINYTKGWEGLPKTSLQVVRAVLNKLTQLHTLRIAVNVRSISAEDLVGESGGRSSIDKPFNSSLLDSAIGENIHEIAAFLANEFPRMGYPGSTDYSWVV</sequence>
<protein>
    <recommendedName>
        <fullName evidence="3">F-box domain-containing protein</fullName>
    </recommendedName>
</protein>
<reference evidence="2" key="1">
    <citation type="journal article" date="2012" name="Science">
        <title>The Paleozoic origin of enzymatic lignin decomposition reconstructed from 31 fungal genomes.</title>
        <authorList>
            <person name="Floudas D."/>
            <person name="Binder M."/>
            <person name="Riley R."/>
            <person name="Barry K."/>
            <person name="Blanchette R.A."/>
            <person name="Henrissat B."/>
            <person name="Martinez A.T."/>
            <person name="Otillar R."/>
            <person name="Spatafora J.W."/>
            <person name="Yadav J.S."/>
            <person name="Aerts A."/>
            <person name="Benoit I."/>
            <person name="Boyd A."/>
            <person name="Carlson A."/>
            <person name="Copeland A."/>
            <person name="Coutinho P.M."/>
            <person name="de Vries R.P."/>
            <person name="Ferreira P."/>
            <person name="Findley K."/>
            <person name="Foster B."/>
            <person name="Gaskell J."/>
            <person name="Glotzer D."/>
            <person name="Gorecki P."/>
            <person name="Heitman J."/>
            <person name="Hesse C."/>
            <person name="Hori C."/>
            <person name="Igarashi K."/>
            <person name="Jurgens J.A."/>
            <person name="Kallen N."/>
            <person name="Kersten P."/>
            <person name="Kohler A."/>
            <person name="Kuees U."/>
            <person name="Kumar T.K.A."/>
            <person name="Kuo A."/>
            <person name="LaButti K."/>
            <person name="Larrondo L.F."/>
            <person name="Lindquist E."/>
            <person name="Ling A."/>
            <person name="Lombard V."/>
            <person name="Lucas S."/>
            <person name="Lundell T."/>
            <person name="Martin R."/>
            <person name="McLaughlin D.J."/>
            <person name="Morgenstern I."/>
            <person name="Morin E."/>
            <person name="Murat C."/>
            <person name="Nagy L.G."/>
            <person name="Nolan M."/>
            <person name="Ohm R.A."/>
            <person name="Patyshakuliyeva A."/>
            <person name="Rokas A."/>
            <person name="Ruiz-Duenas F.J."/>
            <person name="Sabat G."/>
            <person name="Salamov A."/>
            <person name="Samejima M."/>
            <person name="Schmutz J."/>
            <person name="Slot J.C."/>
            <person name="St John F."/>
            <person name="Stenlid J."/>
            <person name="Sun H."/>
            <person name="Sun S."/>
            <person name="Syed K."/>
            <person name="Tsang A."/>
            <person name="Wiebenga A."/>
            <person name="Young D."/>
            <person name="Pisabarro A."/>
            <person name="Eastwood D.C."/>
            <person name="Martin F."/>
            <person name="Cullen D."/>
            <person name="Grigoriev I.V."/>
            <person name="Hibbett D.S."/>
        </authorList>
    </citation>
    <scope>NUCLEOTIDE SEQUENCE [LARGE SCALE GENOMIC DNA]</scope>
    <source>
        <strain evidence="2">RWD-64-598 SS2</strain>
    </source>
</reference>
<evidence type="ECO:0000313" key="2">
    <source>
        <dbReference type="Proteomes" id="UP000053558"/>
    </source>
</evidence>
<gene>
    <name evidence="1" type="ORF">CONPUDRAFT_148229</name>
</gene>
<dbReference type="GeneID" id="19202472"/>
<name>A0A5M3N3X8_CONPW</name>
<evidence type="ECO:0000313" key="1">
    <source>
        <dbReference type="EMBL" id="EIW86120.1"/>
    </source>
</evidence>
<dbReference type="OrthoDB" id="3543113at2759"/>
<proteinExistence type="predicted"/>
<dbReference type="EMBL" id="JH711573">
    <property type="protein sequence ID" value="EIW86120.1"/>
    <property type="molecule type" value="Genomic_DNA"/>
</dbReference>
<dbReference type="Proteomes" id="UP000053558">
    <property type="component" value="Unassembled WGS sequence"/>
</dbReference>
<dbReference type="RefSeq" id="XP_007763043.1">
    <property type="nucleotide sequence ID" value="XM_007764853.1"/>
</dbReference>
<dbReference type="AlphaFoldDB" id="A0A5M3N3X8"/>
<accession>A0A5M3N3X8</accession>
<comment type="caution">
    <text evidence="1">The sequence shown here is derived from an EMBL/GenBank/DDBJ whole genome shotgun (WGS) entry which is preliminary data.</text>
</comment>